<sequence length="254" mass="27146">MSERASQILKVAVSAATTLIVGVAAACGGSKLSADIAAPIELPRATPLPKEPPPPPLSPVRTVTPEPSASATTTTPRPAASLSPLPQPSETYPTPKMPKGPDKADPELSHIKYKLRTIVWNSAGVVDPKTTKVTCDVDEDDIIKIGTYDFSCRVTLWGSTTKFKVKAKVDESEVTWSWTATALPVSEQKAVYEATRQGWKPARVTCDIVGMKLVTVGVRDGFTCWVTNVLNESIPYRGELLPNGALAFRSDSGS</sequence>
<evidence type="ECO:0000313" key="3">
    <source>
        <dbReference type="Proteomes" id="UP000256485"/>
    </source>
</evidence>
<feature type="compositionally biased region" description="Low complexity" evidence="1">
    <location>
        <begin position="59"/>
        <end position="84"/>
    </location>
</feature>
<reference evidence="2 3" key="1">
    <citation type="submission" date="2018-08" db="EMBL/GenBank/DDBJ databases">
        <title>Sequencing the genomes of 1000 actinobacteria strains.</title>
        <authorList>
            <person name="Klenk H.-P."/>
        </authorList>
    </citation>
    <scope>NUCLEOTIDE SEQUENCE [LARGE SCALE GENOMIC DNA]</scope>
    <source>
        <strain evidence="2 3">DSM 22891</strain>
    </source>
</reference>
<name>A0A3D9V7P6_THECX</name>
<keyword evidence="3" id="KW-1185">Reference proteome</keyword>
<feature type="region of interest" description="Disordered" evidence="1">
    <location>
        <begin position="43"/>
        <end position="106"/>
    </location>
</feature>
<evidence type="ECO:0000256" key="1">
    <source>
        <dbReference type="SAM" id="MobiDB-lite"/>
    </source>
</evidence>
<dbReference type="RefSeq" id="WP_115851214.1">
    <property type="nucleotide sequence ID" value="NZ_QTUC01000001.1"/>
</dbReference>
<comment type="caution">
    <text evidence="2">The sequence shown here is derived from an EMBL/GenBank/DDBJ whole genome shotgun (WGS) entry which is preliminary data.</text>
</comment>
<protein>
    <submittedName>
        <fullName evidence="2">Uncharacterized protein</fullName>
    </submittedName>
</protein>
<dbReference type="PROSITE" id="PS51257">
    <property type="entry name" value="PROKAR_LIPOPROTEIN"/>
    <property type="match status" value="1"/>
</dbReference>
<proteinExistence type="predicted"/>
<dbReference type="Proteomes" id="UP000256485">
    <property type="component" value="Unassembled WGS sequence"/>
</dbReference>
<organism evidence="2 3">
    <name type="scientific">Thermasporomyces composti</name>
    <dbReference type="NCBI Taxonomy" id="696763"/>
    <lineage>
        <taxon>Bacteria</taxon>
        <taxon>Bacillati</taxon>
        <taxon>Actinomycetota</taxon>
        <taxon>Actinomycetes</taxon>
        <taxon>Propionibacteriales</taxon>
        <taxon>Nocardioidaceae</taxon>
        <taxon>Thermasporomyces</taxon>
    </lineage>
</organism>
<evidence type="ECO:0000313" key="2">
    <source>
        <dbReference type="EMBL" id="REF37818.1"/>
    </source>
</evidence>
<dbReference type="OrthoDB" id="9833683at2"/>
<gene>
    <name evidence="2" type="ORF">DFJ64_3276</name>
</gene>
<dbReference type="EMBL" id="QTUC01000001">
    <property type="protein sequence ID" value="REF37818.1"/>
    <property type="molecule type" value="Genomic_DNA"/>
</dbReference>
<dbReference type="AlphaFoldDB" id="A0A3D9V7P6"/>
<accession>A0A3D9V7P6</accession>
<feature type="compositionally biased region" description="Pro residues" evidence="1">
    <location>
        <begin position="49"/>
        <end position="58"/>
    </location>
</feature>